<evidence type="ECO:0000256" key="6">
    <source>
        <dbReference type="ARBA" id="ARBA00023146"/>
    </source>
</evidence>
<evidence type="ECO:0000256" key="5">
    <source>
        <dbReference type="ARBA" id="ARBA00022917"/>
    </source>
</evidence>
<evidence type="ECO:0000256" key="1">
    <source>
        <dbReference type="ARBA" id="ARBA00013160"/>
    </source>
</evidence>
<dbReference type="SUPFAM" id="SSF52374">
    <property type="entry name" value="Nucleotidylyl transferase"/>
    <property type="match status" value="1"/>
</dbReference>
<organism evidence="12 13">
    <name type="scientific">Candidatus Adlerbacteria bacterium GW2011_GWC1_50_9</name>
    <dbReference type="NCBI Taxonomy" id="1618608"/>
    <lineage>
        <taxon>Bacteria</taxon>
        <taxon>Candidatus Adleribacteriota</taxon>
    </lineage>
</organism>
<keyword evidence="2 10" id="KW-0436">Ligase</keyword>
<name>A0A0G1ZP91_9BACT</name>
<sequence length="405" mass="45231">MSTNTKKGKNTLTLESEVFTRGVDGIVGKEALGAALREGKKLKIKLGIDVTAPLLHIGHAATLWKLRTLQEAGHKIQILLGDFTTRIGDPTGRSKTRPVIAEKKIEKNARRIKTQVLKVLHPQKNLLEIRRNSEWYGKMKVGDFLKILSLVTHARLIERDMFKERIRKGEEIYVHELLYPVLQGYDSHMLESDCTVVGSDQLFNESMGRFFQEKFGGVPQAIVTLKILSGLDGGEKMSKSAGNYIAVEDAARDKFGKAMSLSDNLIFDYLMMYTDVPQADIETWKAGVLKGENPMQAKLFFAEALVRRYHGSNAARKEREYFLSLFSKKEIPDSVPRISLPKGEYDALALVMKTGAAASKSEARRLIGQKAVRIGGKILSSPHEPVSIQPGLIIRIGNKRIFKVV</sequence>
<keyword evidence="4 10" id="KW-0067">ATP-binding</keyword>
<comment type="similarity">
    <text evidence="10">Belongs to the class-I aminoacyl-tRNA synthetase family.</text>
</comment>
<dbReference type="InterPro" id="IPR002305">
    <property type="entry name" value="aa-tRNA-synth_Ic"/>
</dbReference>
<keyword evidence="5 10" id="KW-0648">Protein biosynthesis</keyword>
<comment type="caution">
    <text evidence="12">The sequence shown here is derived from an EMBL/GenBank/DDBJ whole genome shotgun (WGS) entry which is preliminary data.</text>
</comment>
<dbReference type="EMBL" id="LCQQ01000011">
    <property type="protein sequence ID" value="KKW21244.1"/>
    <property type="molecule type" value="Genomic_DNA"/>
</dbReference>
<dbReference type="InterPro" id="IPR036986">
    <property type="entry name" value="S4_RNA-bd_sf"/>
</dbReference>
<evidence type="ECO:0000256" key="8">
    <source>
        <dbReference type="NCBIfam" id="TIGR00234"/>
    </source>
</evidence>
<evidence type="ECO:0000256" key="3">
    <source>
        <dbReference type="ARBA" id="ARBA00022741"/>
    </source>
</evidence>
<dbReference type="NCBIfam" id="TIGR00234">
    <property type="entry name" value="tyrS"/>
    <property type="match status" value="1"/>
</dbReference>
<dbReference type="InterPro" id="IPR014729">
    <property type="entry name" value="Rossmann-like_a/b/a_fold"/>
</dbReference>
<keyword evidence="3 10" id="KW-0547">Nucleotide-binding</keyword>
<dbReference type="GO" id="GO:0006437">
    <property type="term" value="P:tyrosyl-tRNA aminoacylation"/>
    <property type="evidence" value="ECO:0007669"/>
    <property type="project" value="UniProtKB-UniRule"/>
</dbReference>
<gene>
    <name evidence="12" type="ORF">UY61_C0011G0010</name>
</gene>
<evidence type="ECO:0000313" key="13">
    <source>
        <dbReference type="Proteomes" id="UP000034201"/>
    </source>
</evidence>
<evidence type="ECO:0000256" key="4">
    <source>
        <dbReference type="ARBA" id="ARBA00022840"/>
    </source>
</evidence>
<dbReference type="GO" id="GO:0003723">
    <property type="term" value="F:RNA binding"/>
    <property type="evidence" value="ECO:0007669"/>
    <property type="project" value="UniProtKB-KW"/>
</dbReference>
<dbReference type="AlphaFoldDB" id="A0A0G1ZP91"/>
<evidence type="ECO:0000256" key="9">
    <source>
        <dbReference type="PROSITE-ProRule" id="PRU00182"/>
    </source>
</evidence>
<dbReference type="EC" id="6.1.1.1" evidence="1 8"/>
<evidence type="ECO:0000313" key="12">
    <source>
        <dbReference type="EMBL" id="KKW21244.1"/>
    </source>
</evidence>
<evidence type="ECO:0000259" key="11">
    <source>
        <dbReference type="Pfam" id="PF01479"/>
    </source>
</evidence>
<feature type="domain" description="RNA-binding S4" evidence="11">
    <location>
        <begin position="354"/>
        <end position="387"/>
    </location>
</feature>
<dbReference type="Pfam" id="PF01479">
    <property type="entry name" value="S4"/>
    <property type="match status" value="1"/>
</dbReference>
<protein>
    <recommendedName>
        <fullName evidence="1 8">Tyrosine--tRNA ligase</fullName>
        <ecNumber evidence="1 8">6.1.1.1</ecNumber>
    </recommendedName>
</protein>
<dbReference type="Gene3D" id="3.10.290.10">
    <property type="entry name" value="RNA-binding S4 domain"/>
    <property type="match status" value="1"/>
</dbReference>
<keyword evidence="9" id="KW-0694">RNA-binding</keyword>
<dbReference type="PROSITE" id="PS50889">
    <property type="entry name" value="S4"/>
    <property type="match status" value="1"/>
</dbReference>
<comment type="catalytic activity">
    <reaction evidence="7">
        <text>tRNA(Tyr) + L-tyrosine + ATP = L-tyrosyl-tRNA(Tyr) + AMP + diphosphate + H(+)</text>
        <dbReference type="Rhea" id="RHEA:10220"/>
        <dbReference type="Rhea" id="RHEA-COMP:9706"/>
        <dbReference type="Rhea" id="RHEA-COMP:9707"/>
        <dbReference type="ChEBI" id="CHEBI:15378"/>
        <dbReference type="ChEBI" id="CHEBI:30616"/>
        <dbReference type="ChEBI" id="CHEBI:33019"/>
        <dbReference type="ChEBI" id="CHEBI:58315"/>
        <dbReference type="ChEBI" id="CHEBI:78442"/>
        <dbReference type="ChEBI" id="CHEBI:78536"/>
        <dbReference type="ChEBI" id="CHEBI:456215"/>
        <dbReference type="EC" id="6.1.1.1"/>
    </reaction>
</comment>
<evidence type="ECO:0000256" key="10">
    <source>
        <dbReference type="RuleBase" id="RU363036"/>
    </source>
</evidence>
<dbReference type="Pfam" id="PF00579">
    <property type="entry name" value="tRNA-synt_1b"/>
    <property type="match status" value="1"/>
</dbReference>
<dbReference type="SUPFAM" id="SSF55174">
    <property type="entry name" value="Alpha-L RNA-binding motif"/>
    <property type="match status" value="1"/>
</dbReference>
<dbReference type="Gene3D" id="3.40.50.620">
    <property type="entry name" value="HUPs"/>
    <property type="match status" value="1"/>
</dbReference>
<dbReference type="PANTHER" id="PTHR11766:SF1">
    <property type="entry name" value="TYROSINE--TRNA LIGASE"/>
    <property type="match status" value="1"/>
</dbReference>
<dbReference type="InterPro" id="IPR024088">
    <property type="entry name" value="Tyr-tRNA-ligase_bac-type"/>
</dbReference>
<evidence type="ECO:0000256" key="7">
    <source>
        <dbReference type="ARBA" id="ARBA00048248"/>
    </source>
</evidence>
<evidence type="ECO:0000256" key="2">
    <source>
        <dbReference type="ARBA" id="ARBA00022598"/>
    </source>
</evidence>
<dbReference type="GO" id="GO:0004831">
    <property type="term" value="F:tyrosine-tRNA ligase activity"/>
    <property type="evidence" value="ECO:0007669"/>
    <property type="project" value="UniProtKB-UniRule"/>
</dbReference>
<dbReference type="GO" id="GO:0005829">
    <property type="term" value="C:cytosol"/>
    <property type="evidence" value="ECO:0007669"/>
    <property type="project" value="TreeGrafter"/>
</dbReference>
<dbReference type="PANTHER" id="PTHR11766">
    <property type="entry name" value="TYROSYL-TRNA SYNTHETASE"/>
    <property type="match status" value="1"/>
</dbReference>
<keyword evidence="6 10" id="KW-0030">Aminoacyl-tRNA synthetase</keyword>
<dbReference type="GO" id="GO:0005524">
    <property type="term" value="F:ATP binding"/>
    <property type="evidence" value="ECO:0007669"/>
    <property type="project" value="UniProtKB-KW"/>
</dbReference>
<dbReference type="Proteomes" id="UP000034201">
    <property type="component" value="Unassembled WGS sequence"/>
</dbReference>
<dbReference type="PATRIC" id="fig|1618608.3.peg.194"/>
<dbReference type="PRINTS" id="PR01040">
    <property type="entry name" value="TRNASYNTHTYR"/>
</dbReference>
<proteinExistence type="inferred from homology"/>
<dbReference type="CDD" id="cd00165">
    <property type="entry name" value="S4"/>
    <property type="match status" value="1"/>
</dbReference>
<dbReference type="InterPro" id="IPR002307">
    <property type="entry name" value="Tyr-tRNA-ligase"/>
</dbReference>
<dbReference type="InterPro" id="IPR002942">
    <property type="entry name" value="S4_RNA-bd"/>
</dbReference>
<reference evidence="12 13" key="1">
    <citation type="journal article" date="2015" name="Nature">
        <title>rRNA introns, odd ribosomes, and small enigmatic genomes across a large radiation of phyla.</title>
        <authorList>
            <person name="Brown C.T."/>
            <person name="Hug L.A."/>
            <person name="Thomas B.C."/>
            <person name="Sharon I."/>
            <person name="Castelle C.J."/>
            <person name="Singh A."/>
            <person name="Wilkins M.J."/>
            <person name="Williams K.H."/>
            <person name="Banfield J.F."/>
        </authorList>
    </citation>
    <scope>NUCLEOTIDE SEQUENCE [LARGE SCALE GENOMIC DNA]</scope>
</reference>
<accession>A0A0G1ZP91</accession>
<dbReference type="Gene3D" id="1.10.240.10">
    <property type="entry name" value="Tyrosyl-Transfer RNA Synthetase"/>
    <property type="match status" value="1"/>
</dbReference>